<sequence>MAKVTVDRKLVQGMTKRERQQFVREVRRAERERLAREKRRRRIIGWSAAGAVVVVAAAGVTVASVANAQAAAQAEADAAASGPANMASDGLLLTSTDGTTLTATTTAALGPDEQPTANISTASTTGVVDVQVYLDLTTADAATFWSTAGDVLSSYATGGAISIELHPIALDTGDADAVATAAAFGCVADAVPDSALDVWSGIVQTTADDVAYGLDFDSGELASIVSAAGVDDAGVTECLDDGGFTTWATQASERAAASVPYTSDEVDVAAGPVVVAAGTAYTGALDDVDAFTTFLTDAYTTALAGATTE</sequence>
<keyword evidence="1" id="KW-0472">Membrane</keyword>
<keyword evidence="1" id="KW-1133">Transmembrane helix</keyword>
<evidence type="ECO:0000313" key="2">
    <source>
        <dbReference type="EMBL" id="MFC7269955.1"/>
    </source>
</evidence>
<dbReference type="EMBL" id="JBHTBE010000003">
    <property type="protein sequence ID" value="MFC7269955.1"/>
    <property type="molecule type" value="Genomic_DNA"/>
</dbReference>
<name>A0ABW2HFM4_9MICO</name>
<evidence type="ECO:0008006" key="4">
    <source>
        <dbReference type="Google" id="ProtNLM"/>
    </source>
</evidence>
<organism evidence="2 3">
    <name type="scientific">Microbacterium fluvii</name>
    <dbReference type="NCBI Taxonomy" id="415215"/>
    <lineage>
        <taxon>Bacteria</taxon>
        <taxon>Bacillati</taxon>
        <taxon>Actinomycetota</taxon>
        <taxon>Actinomycetes</taxon>
        <taxon>Micrococcales</taxon>
        <taxon>Microbacteriaceae</taxon>
        <taxon>Microbacterium</taxon>
    </lineage>
</organism>
<dbReference type="Gene3D" id="3.40.30.10">
    <property type="entry name" value="Glutaredoxin"/>
    <property type="match status" value="1"/>
</dbReference>
<reference evidence="3" key="1">
    <citation type="journal article" date="2019" name="Int. J. Syst. Evol. Microbiol.">
        <title>The Global Catalogue of Microorganisms (GCM) 10K type strain sequencing project: providing services to taxonomists for standard genome sequencing and annotation.</title>
        <authorList>
            <consortium name="The Broad Institute Genomics Platform"/>
            <consortium name="The Broad Institute Genome Sequencing Center for Infectious Disease"/>
            <person name="Wu L."/>
            <person name="Ma J."/>
        </authorList>
    </citation>
    <scope>NUCLEOTIDE SEQUENCE [LARGE SCALE GENOMIC DNA]</scope>
    <source>
        <strain evidence="3">CGMCC 1.15772</strain>
    </source>
</reference>
<keyword evidence="1" id="KW-0812">Transmembrane</keyword>
<accession>A0ABW2HFM4</accession>
<proteinExistence type="predicted"/>
<protein>
    <recommendedName>
        <fullName evidence="4">Thioredoxin-like fold domain-containing protein</fullName>
    </recommendedName>
</protein>
<feature type="transmembrane region" description="Helical" evidence="1">
    <location>
        <begin position="43"/>
        <end position="66"/>
    </location>
</feature>
<evidence type="ECO:0000313" key="3">
    <source>
        <dbReference type="Proteomes" id="UP001596507"/>
    </source>
</evidence>
<dbReference type="Proteomes" id="UP001596507">
    <property type="component" value="Unassembled WGS sequence"/>
</dbReference>
<dbReference type="RefSeq" id="WP_262874865.1">
    <property type="nucleotide sequence ID" value="NZ_BAABKW010000013.1"/>
</dbReference>
<gene>
    <name evidence="2" type="ORF">ACFQRL_13405</name>
</gene>
<evidence type="ECO:0000256" key="1">
    <source>
        <dbReference type="SAM" id="Phobius"/>
    </source>
</evidence>
<comment type="caution">
    <text evidence="2">The sequence shown here is derived from an EMBL/GenBank/DDBJ whole genome shotgun (WGS) entry which is preliminary data.</text>
</comment>
<keyword evidence="3" id="KW-1185">Reference proteome</keyword>